<keyword evidence="4" id="KW-1185">Reference proteome</keyword>
<accession>A0A1I2E673</accession>
<dbReference type="PANTHER" id="PTHR41878:SF1">
    <property type="entry name" value="TNPR PROTEIN"/>
    <property type="match status" value="1"/>
</dbReference>
<feature type="region of interest" description="Disordered" evidence="1">
    <location>
        <begin position="143"/>
        <end position="178"/>
    </location>
</feature>
<dbReference type="SUPFAM" id="SSF159941">
    <property type="entry name" value="MM3350-like"/>
    <property type="match status" value="1"/>
</dbReference>
<dbReference type="RefSeq" id="WP_177194804.1">
    <property type="nucleotide sequence ID" value="NZ_FONT01000005.1"/>
</dbReference>
<organism evidence="3 4">
    <name type="scientific">Alteribacillus iranensis</name>
    <dbReference type="NCBI Taxonomy" id="930128"/>
    <lineage>
        <taxon>Bacteria</taxon>
        <taxon>Bacillati</taxon>
        <taxon>Bacillota</taxon>
        <taxon>Bacilli</taxon>
        <taxon>Bacillales</taxon>
        <taxon>Bacillaceae</taxon>
        <taxon>Alteribacillus</taxon>
    </lineage>
</organism>
<dbReference type="InterPro" id="IPR024047">
    <property type="entry name" value="MM3350-like_sf"/>
</dbReference>
<dbReference type="Gene3D" id="3.10.290.30">
    <property type="entry name" value="MM3350-like"/>
    <property type="match status" value="1"/>
</dbReference>
<gene>
    <name evidence="3" type="ORF">SAMN05192532_105136</name>
</gene>
<protein>
    <submittedName>
        <fullName evidence="3">PRiA4b ORF-3-like protein</fullName>
    </submittedName>
</protein>
<name>A0A1I2E673_9BACI</name>
<dbReference type="AlphaFoldDB" id="A0A1I2E673"/>
<sequence>MSVKIYQLKITLKGLKPPIWRRVEVRSDYTFAELHQVIQVVMDWQDSHLHNFELNRFHKEEGPRVFIEQDFDEEDDFSIAMPFFSKKVSENEEVLEDWLQKENDKTLYTYDFGDDWEHEVKLEKILEPKSGVSYPRCTKARRLTPDEDSRVDVMEETDEDGRWVPEEDPPPKELQQDINDELQHCVKLWKVE</sequence>
<evidence type="ECO:0000313" key="3">
    <source>
        <dbReference type="EMBL" id="SFE88464.1"/>
    </source>
</evidence>
<reference evidence="3 4" key="1">
    <citation type="submission" date="2016-10" db="EMBL/GenBank/DDBJ databases">
        <authorList>
            <person name="de Groot N.N."/>
        </authorList>
    </citation>
    <scope>NUCLEOTIDE SEQUENCE [LARGE SCALE GENOMIC DNA]</scope>
    <source>
        <strain evidence="3 4">DSM 23995</strain>
    </source>
</reference>
<dbReference type="EMBL" id="FONT01000005">
    <property type="protein sequence ID" value="SFE88464.1"/>
    <property type="molecule type" value="Genomic_DNA"/>
</dbReference>
<proteinExistence type="predicted"/>
<dbReference type="PANTHER" id="PTHR41878">
    <property type="entry name" value="LEXA REPRESSOR-RELATED"/>
    <property type="match status" value="1"/>
</dbReference>
<evidence type="ECO:0000259" key="2">
    <source>
        <dbReference type="Pfam" id="PF07929"/>
    </source>
</evidence>
<dbReference type="InterPro" id="IPR012912">
    <property type="entry name" value="Plasmid_pRiA4b_Orf3-like"/>
</dbReference>
<feature type="domain" description="Plasmid pRiA4b Orf3-like" evidence="2">
    <location>
        <begin position="4"/>
        <end position="149"/>
    </location>
</feature>
<feature type="compositionally biased region" description="Basic and acidic residues" evidence="1">
    <location>
        <begin position="160"/>
        <end position="178"/>
    </location>
</feature>
<dbReference type="STRING" id="930128.SAMN05192532_105136"/>
<evidence type="ECO:0000256" key="1">
    <source>
        <dbReference type="SAM" id="MobiDB-lite"/>
    </source>
</evidence>
<evidence type="ECO:0000313" key="4">
    <source>
        <dbReference type="Proteomes" id="UP000199516"/>
    </source>
</evidence>
<dbReference type="Pfam" id="PF07929">
    <property type="entry name" value="PRiA4_ORF3"/>
    <property type="match status" value="1"/>
</dbReference>
<dbReference type="Proteomes" id="UP000199516">
    <property type="component" value="Unassembled WGS sequence"/>
</dbReference>
<feature type="compositionally biased region" description="Basic and acidic residues" evidence="1">
    <location>
        <begin position="143"/>
        <end position="153"/>
    </location>
</feature>